<accession>A0A7J0CS97</accession>
<name>A0A7J0CS97_STRMI</name>
<protein>
    <submittedName>
        <fullName evidence="2">Uncharacterized protein</fullName>
    </submittedName>
</protein>
<feature type="compositionally biased region" description="Gly residues" evidence="1">
    <location>
        <begin position="156"/>
        <end position="183"/>
    </location>
</feature>
<dbReference type="AlphaFoldDB" id="A0A7J0CS97"/>
<feature type="compositionally biased region" description="Basic and acidic residues" evidence="1">
    <location>
        <begin position="66"/>
        <end position="84"/>
    </location>
</feature>
<sequence length="183" mass="18360">MAGAAFGHVVQERGERGGVVADHGAAGGGGGPQVALPGDDRDARVQQPRNGAVAHLGIDHQQPVDPRGDPPARAARRGEEHHVEPFLLGARDGPEGEVHVVVQPGRGLRQVQPDGPGAGAAQPPGRAVGPVAELLRHRADPFPGRFGDASRALEGVGDGALGDPGGAGYVEQGHGPGGHGGEV</sequence>
<proteinExistence type="predicted"/>
<organism evidence="2 3">
    <name type="scientific">Streptomyces microflavus</name>
    <name type="common">Streptomyces lipmanii</name>
    <dbReference type="NCBI Taxonomy" id="1919"/>
    <lineage>
        <taxon>Bacteria</taxon>
        <taxon>Bacillati</taxon>
        <taxon>Actinomycetota</taxon>
        <taxon>Actinomycetes</taxon>
        <taxon>Kitasatosporales</taxon>
        <taxon>Streptomycetaceae</taxon>
        <taxon>Streptomyces</taxon>
    </lineage>
</organism>
<reference evidence="2 3" key="1">
    <citation type="submission" date="2020-05" db="EMBL/GenBank/DDBJ databases">
        <title>Whole genome shotgun sequence of Streptomyces microflavus NBRC 13062.</title>
        <authorList>
            <person name="Komaki H."/>
            <person name="Tamura T."/>
        </authorList>
    </citation>
    <scope>NUCLEOTIDE SEQUENCE [LARGE SCALE GENOMIC DNA]</scope>
    <source>
        <strain evidence="2 3">NBRC 13062</strain>
    </source>
</reference>
<dbReference type="Proteomes" id="UP000498740">
    <property type="component" value="Unassembled WGS sequence"/>
</dbReference>
<dbReference type="EMBL" id="BLWD01000001">
    <property type="protein sequence ID" value="GFN05169.1"/>
    <property type="molecule type" value="Genomic_DNA"/>
</dbReference>
<evidence type="ECO:0000256" key="1">
    <source>
        <dbReference type="SAM" id="MobiDB-lite"/>
    </source>
</evidence>
<gene>
    <name evidence="2" type="ORF">Smic_37250</name>
</gene>
<feature type="compositionally biased region" description="Low complexity" evidence="1">
    <location>
        <begin position="110"/>
        <end position="128"/>
    </location>
</feature>
<evidence type="ECO:0000313" key="3">
    <source>
        <dbReference type="Proteomes" id="UP000498740"/>
    </source>
</evidence>
<evidence type="ECO:0000313" key="2">
    <source>
        <dbReference type="EMBL" id="GFN05169.1"/>
    </source>
</evidence>
<comment type="caution">
    <text evidence="2">The sequence shown here is derived from an EMBL/GenBank/DDBJ whole genome shotgun (WGS) entry which is preliminary data.</text>
</comment>
<feature type="region of interest" description="Disordered" evidence="1">
    <location>
        <begin position="140"/>
        <end position="183"/>
    </location>
</feature>
<feature type="region of interest" description="Disordered" evidence="1">
    <location>
        <begin position="1"/>
        <end position="128"/>
    </location>
</feature>